<dbReference type="PANTHER" id="PTHR33215:SF13">
    <property type="entry name" value="PROTEIN DISTAL ANTENNA"/>
    <property type="match status" value="1"/>
</dbReference>
<evidence type="ECO:0000256" key="1">
    <source>
        <dbReference type="SAM" id="Coils"/>
    </source>
</evidence>
<evidence type="ECO:0000313" key="5">
    <source>
        <dbReference type="EMBL" id="MDR7353991.1"/>
    </source>
</evidence>
<name>A0ABU2B6H2_9CORY</name>
<dbReference type="EMBL" id="JAVDYF010000001">
    <property type="protein sequence ID" value="MDR7355155.1"/>
    <property type="molecule type" value="Genomic_DNA"/>
</dbReference>
<dbReference type="InterPro" id="IPR051839">
    <property type="entry name" value="RD_transcriptional_regulator"/>
</dbReference>
<dbReference type="InterPro" id="IPR009057">
    <property type="entry name" value="Homeodomain-like_sf"/>
</dbReference>
<protein>
    <submittedName>
        <fullName evidence="5">Transposase</fullName>
    </submittedName>
</protein>
<accession>A0ABU2B6H2</accession>
<dbReference type="InterPro" id="IPR002514">
    <property type="entry name" value="Transposase_8"/>
</dbReference>
<dbReference type="EMBL" id="JAVDYF010000001">
    <property type="protein sequence ID" value="MDR7353991.1"/>
    <property type="molecule type" value="Genomic_DNA"/>
</dbReference>
<dbReference type="Gene3D" id="1.10.10.60">
    <property type="entry name" value="Homeodomain-like"/>
    <property type="match status" value="1"/>
</dbReference>
<proteinExistence type="predicted"/>
<dbReference type="EMBL" id="JAVDYF010000001">
    <property type="protein sequence ID" value="MDR7353719.1"/>
    <property type="molecule type" value="Genomic_DNA"/>
</dbReference>
<organism evidence="5 10">
    <name type="scientific">Corynebacterium felinum</name>
    <dbReference type="NCBI Taxonomy" id="131318"/>
    <lineage>
        <taxon>Bacteria</taxon>
        <taxon>Bacillati</taxon>
        <taxon>Actinomycetota</taxon>
        <taxon>Actinomycetes</taxon>
        <taxon>Mycobacteriales</taxon>
        <taxon>Corynebacteriaceae</taxon>
        <taxon>Corynebacterium</taxon>
    </lineage>
</organism>
<evidence type="ECO:0000313" key="3">
    <source>
        <dbReference type="EMBL" id="MDR7353711.1"/>
    </source>
</evidence>
<dbReference type="RefSeq" id="WP_343898933.1">
    <property type="nucleotide sequence ID" value="NZ_BAAAJS010000015.1"/>
</dbReference>
<reference evidence="5 10" key="1">
    <citation type="submission" date="2023-07" db="EMBL/GenBank/DDBJ databases">
        <title>Sequencing the genomes of 1000 actinobacteria strains.</title>
        <authorList>
            <person name="Klenk H.-P."/>
        </authorList>
    </citation>
    <scope>NUCLEOTIDE SEQUENCE [LARGE SCALE GENOMIC DNA]</scope>
    <source>
        <strain evidence="5 10">DSM 44508</strain>
    </source>
</reference>
<feature type="coiled-coil region" evidence="1">
    <location>
        <begin position="55"/>
        <end position="89"/>
    </location>
</feature>
<evidence type="ECO:0000313" key="4">
    <source>
        <dbReference type="EMBL" id="MDR7353719.1"/>
    </source>
</evidence>
<dbReference type="EMBL" id="JAVDYF010000001">
    <property type="protein sequence ID" value="MDR7353711.1"/>
    <property type="molecule type" value="Genomic_DNA"/>
</dbReference>
<evidence type="ECO:0000313" key="8">
    <source>
        <dbReference type="EMBL" id="MDR7356190.1"/>
    </source>
</evidence>
<gene>
    <name evidence="2" type="ORF">J2S37_000118</name>
    <name evidence="3" type="ORF">J2S37_000249</name>
    <name evidence="4" type="ORF">J2S37_000257</name>
    <name evidence="5" type="ORF">J2S37_000529</name>
    <name evidence="6" type="ORF">J2S37_001693</name>
    <name evidence="7" type="ORF">J2S37_002720</name>
    <name evidence="8" type="ORF">J2S37_002728</name>
    <name evidence="9" type="ORF">J2S37_002783</name>
</gene>
<comment type="caution">
    <text evidence="5">The sequence shown here is derived from an EMBL/GenBank/DDBJ whole genome shotgun (WGS) entry which is preliminary data.</text>
</comment>
<dbReference type="EMBL" id="JAVDYF010000001">
    <property type="protein sequence ID" value="MDR7356245.1"/>
    <property type="molecule type" value="Genomic_DNA"/>
</dbReference>
<dbReference type="PANTHER" id="PTHR33215">
    <property type="entry name" value="PROTEIN DISTAL ANTENNA"/>
    <property type="match status" value="1"/>
</dbReference>
<dbReference type="EMBL" id="JAVDYF010000001">
    <property type="protein sequence ID" value="MDR7353580.1"/>
    <property type="molecule type" value="Genomic_DNA"/>
</dbReference>
<dbReference type="Pfam" id="PF01527">
    <property type="entry name" value="HTH_Tnp_1"/>
    <property type="match status" value="1"/>
</dbReference>
<dbReference type="SUPFAM" id="SSF46689">
    <property type="entry name" value="Homeodomain-like"/>
    <property type="match status" value="1"/>
</dbReference>
<evidence type="ECO:0000313" key="6">
    <source>
        <dbReference type="EMBL" id="MDR7355155.1"/>
    </source>
</evidence>
<sequence>MPRFYSDEFKRDAVAFYENSELSLAKAAADLGINRQSLHTWVKDLGTGKRSRVAVQKRQAQAISEAERIRELERELRKMTEERDILRKAVKYFAEETNW</sequence>
<evidence type="ECO:0000313" key="9">
    <source>
        <dbReference type="EMBL" id="MDR7356245.1"/>
    </source>
</evidence>
<dbReference type="Proteomes" id="UP001183619">
    <property type="component" value="Unassembled WGS sequence"/>
</dbReference>
<evidence type="ECO:0000313" key="10">
    <source>
        <dbReference type="Proteomes" id="UP001183619"/>
    </source>
</evidence>
<dbReference type="EMBL" id="JAVDYF010000001">
    <property type="protein sequence ID" value="MDR7356182.1"/>
    <property type="molecule type" value="Genomic_DNA"/>
</dbReference>
<keyword evidence="1" id="KW-0175">Coiled coil</keyword>
<dbReference type="EMBL" id="JAVDYF010000001">
    <property type="protein sequence ID" value="MDR7356190.1"/>
    <property type="molecule type" value="Genomic_DNA"/>
</dbReference>
<evidence type="ECO:0000313" key="7">
    <source>
        <dbReference type="EMBL" id="MDR7356182.1"/>
    </source>
</evidence>
<keyword evidence="10" id="KW-1185">Reference proteome</keyword>
<evidence type="ECO:0000313" key="2">
    <source>
        <dbReference type="EMBL" id="MDR7353580.1"/>
    </source>
</evidence>